<accession>A0A9P5BYL2</accession>
<keyword evidence="2" id="KW-1185">Reference proteome</keyword>
<dbReference type="EMBL" id="SWKV01000051">
    <property type="protein sequence ID" value="KAF3036272.1"/>
    <property type="molecule type" value="Genomic_DNA"/>
</dbReference>
<evidence type="ECO:0000313" key="2">
    <source>
        <dbReference type="Proteomes" id="UP000758155"/>
    </source>
</evidence>
<reference evidence="1" key="1">
    <citation type="submission" date="2019-04" db="EMBL/GenBank/DDBJ databases">
        <title>Sequencing of skin fungus with MAO and IRED activity.</title>
        <authorList>
            <person name="Marsaioli A.J."/>
            <person name="Bonatto J.M.C."/>
            <person name="Reis Junior O."/>
        </authorList>
    </citation>
    <scope>NUCLEOTIDE SEQUENCE</scope>
    <source>
        <strain evidence="1">28M1</strain>
    </source>
</reference>
<dbReference type="AlphaFoldDB" id="A0A9P5BYL2"/>
<organism evidence="1 2">
    <name type="scientific">Didymella heteroderae</name>
    <dbReference type="NCBI Taxonomy" id="1769908"/>
    <lineage>
        <taxon>Eukaryota</taxon>
        <taxon>Fungi</taxon>
        <taxon>Dikarya</taxon>
        <taxon>Ascomycota</taxon>
        <taxon>Pezizomycotina</taxon>
        <taxon>Dothideomycetes</taxon>
        <taxon>Pleosporomycetidae</taxon>
        <taxon>Pleosporales</taxon>
        <taxon>Pleosporineae</taxon>
        <taxon>Didymellaceae</taxon>
        <taxon>Didymella</taxon>
    </lineage>
</organism>
<name>A0A9P5BYL2_9PLEO</name>
<proteinExistence type="predicted"/>
<sequence>MGNYALPNELDDNVIKHLDGHSQALVSLGRTYREFRKLTTGLLHHKIAVGKIPKSNDTMYLPMLQNIIFQLNWSEMKPHASRRIVAAFFGSIMINTKCVFNNSPPILQQIQELHILVNDDTAVFKKDFLHRLKPITNLLQAACLHKLTLLWQALATVGYKMGAQFFQQFELRARLPSSLEALHTTYPQNPT</sequence>
<protein>
    <submittedName>
        <fullName evidence="1">Uncharacterized protein</fullName>
    </submittedName>
</protein>
<gene>
    <name evidence="1" type="ORF">E8E12_000619</name>
</gene>
<evidence type="ECO:0000313" key="1">
    <source>
        <dbReference type="EMBL" id="KAF3036272.1"/>
    </source>
</evidence>
<comment type="caution">
    <text evidence="1">The sequence shown here is derived from an EMBL/GenBank/DDBJ whole genome shotgun (WGS) entry which is preliminary data.</text>
</comment>
<dbReference type="Proteomes" id="UP000758155">
    <property type="component" value="Unassembled WGS sequence"/>
</dbReference>